<evidence type="ECO:0000313" key="11">
    <source>
        <dbReference type="Proteomes" id="UP001454036"/>
    </source>
</evidence>
<evidence type="ECO:0000313" key="10">
    <source>
        <dbReference type="EMBL" id="GAA0168892.1"/>
    </source>
</evidence>
<evidence type="ECO:0000256" key="1">
    <source>
        <dbReference type="ARBA" id="ARBA00005194"/>
    </source>
</evidence>
<dbReference type="CDD" id="cd00831">
    <property type="entry name" value="CHS_like"/>
    <property type="match status" value="1"/>
</dbReference>
<keyword evidence="11" id="KW-1185">Reference proteome</keyword>
<name>A0AAV3QXP8_LITER</name>
<dbReference type="PIRSF" id="PIRSF036417">
    <property type="entry name" value="3-ktacl-CoA_syn"/>
    <property type="match status" value="1"/>
</dbReference>
<evidence type="ECO:0000256" key="3">
    <source>
        <dbReference type="ARBA" id="ARBA00022679"/>
    </source>
</evidence>
<dbReference type="Pfam" id="PF08392">
    <property type="entry name" value="FAE1_CUT1_RppA"/>
    <property type="match status" value="1"/>
</dbReference>
<dbReference type="InterPro" id="IPR013601">
    <property type="entry name" value="FAE1_typ3_polyketide_synth"/>
</dbReference>
<feature type="active site" evidence="7">
    <location>
        <position position="376"/>
    </location>
</feature>
<accession>A0AAV3QXP8</accession>
<dbReference type="EMBL" id="BAABME010006631">
    <property type="protein sequence ID" value="GAA0168892.1"/>
    <property type="molecule type" value="Genomic_DNA"/>
</dbReference>
<gene>
    <name evidence="10" type="ORF">LIER_23495</name>
</gene>
<comment type="similarity">
    <text evidence="2 6">Belongs to the thiolase-like superfamily. Chalcone/stilbene synthases family.</text>
</comment>
<dbReference type="InterPro" id="IPR013747">
    <property type="entry name" value="ACP_syn_III_C"/>
</dbReference>
<dbReference type="InterPro" id="IPR012392">
    <property type="entry name" value="3-ktacl-CoA_syn"/>
</dbReference>
<evidence type="ECO:0000259" key="8">
    <source>
        <dbReference type="Pfam" id="PF08392"/>
    </source>
</evidence>
<evidence type="ECO:0000256" key="7">
    <source>
        <dbReference type="PIRSR" id="PIRSR036417-1"/>
    </source>
</evidence>
<sequence>MMSFLFPTLIISLIFILFKKFLEILRRGQCCYILHYECYKPSNDRKIDSQMSGDIVLRNKNLGPQEHKFLLKAIVNSGIGEETYVPRNIVECRENSTTLADSVLEMDEFIFNTLDNLFKKTGISPKEIDVLVVNVSMLSLSPSLTSRIVNRYKMRENVKTFNLTGMGCSASLISMNLVENVFKSLKNAFAIVVTTESIAPNWYNGSEKSMILSNCLFRSGGCCMLLTNKNSLKSQALFKLKHLVRTHLGAIDEAHNCCFQKEDTQGLLGFFLGRSLPNSATRAFVENMKVLAPKILPVRELLRYIVVSFFQEMKKHFDDEKNNALSKKVSLNFKSGVDHFCLHPGGAAVIEAIKKSLELSEDDVEPSKMTLHRFGNTSASSLWYVLGYMEAKKRLKRGDSILMISFGAGFKCNSCLLEVVRDLEDGNVWKECVDDYPPKIMVNPFLEKYAWMNQENYQNSSYNGQK</sequence>
<dbReference type="Proteomes" id="UP001454036">
    <property type="component" value="Unassembled WGS sequence"/>
</dbReference>
<evidence type="ECO:0000259" key="9">
    <source>
        <dbReference type="Pfam" id="PF08541"/>
    </source>
</evidence>
<feature type="domain" description="FAE" evidence="8">
    <location>
        <begin position="25"/>
        <end position="307"/>
    </location>
</feature>
<reference evidence="10 11" key="1">
    <citation type="submission" date="2024-01" db="EMBL/GenBank/DDBJ databases">
        <title>The complete chloroplast genome sequence of Lithospermum erythrorhizon: insights into the phylogenetic relationship among Boraginaceae species and the maternal lineages of purple gromwells.</title>
        <authorList>
            <person name="Okada T."/>
            <person name="Watanabe K."/>
        </authorList>
    </citation>
    <scope>NUCLEOTIDE SEQUENCE [LARGE SCALE GENOMIC DNA]</scope>
</reference>
<evidence type="ECO:0000256" key="4">
    <source>
        <dbReference type="ARBA" id="ARBA00023315"/>
    </source>
</evidence>
<dbReference type="Gene3D" id="3.40.47.10">
    <property type="match status" value="1"/>
</dbReference>
<dbReference type="AlphaFoldDB" id="A0AAV3QXP8"/>
<dbReference type="InterPro" id="IPR016039">
    <property type="entry name" value="Thiolase-like"/>
</dbReference>
<comment type="catalytic activity">
    <reaction evidence="5">
        <text>a very-long-chain acyl-CoA + malonyl-CoA + H(+) = a very-long-chain 3-oxoacyl-CoA + CO2 + CoA</text>
        <dbReference type="Rhea" id="RHEA:32727"/>
        <dbReference type="ChEBI" id="CHEBI:15378"/>
        <dbReference type="ChEBI" id="CHEBI:16526"/>
        <dbReference type="ChEBI" id="CHEBI:57287"/>
        <dbReference type="ChEBI" id="CHEBI:57384"/>
        <dbReference type="ChEBI" id="CHEBI:90725"/>
        <dbReference type="ChEBI" id="CHEBI:90736"/>
        <dbReference type="EC" id="2.3.1.199"/>
    </reaction>
</comment>
<keyword evidence="4 6" id="KW-0012">Acyltransferase</keyword>
<dbReference type="Pfam" id="PF08541">
    <property type="entry name" value="ACP_syn_III_C"/>
    <property type="match status" value="1"/>
</dbReference>
<organism evidence="10 11">
    <name type="scientific">Lithospermum erythrorhizon</name>
    <name type="common">Purple gromwell</name>
    <name type="synonym">Lithospermum officinale var. erythrorhizon</name>
    <dbReference type="NCBI Taxonomy" id="34254"/>
    <lineage>
        <taxon>Eukaryota</taxon>
        <taxon>Viridiplantae</taxon>
        <taxon>Streptophyta</taxon>
        <taxon>Embryophyta</taxon>
        <taxon>Tracheophyta</taxon>
        <taxon>Spermatophyta</taxon>
        <taxon>Magnoliopsida</taxon>
        <taxon>eudicotyledons</taxon>
        <taxon>Gunneridae</taxon>
        <taxon>Pentapetalae</taxon>
        <taxon>asterids</taxon>
        <taxon>lamiids</taxon>
        <taxon>Boraginales</taxon>
        <taxon>Boraginaceae</taxon>
        <taxon>Boraginoideae</taxon>
        <taxon>Lithospermeae</taxon>
        <taxon>Lithospermum</taxon>
    </lineage>
</organism>
<dbReference type="SUPFAM" id="SSF53901">
    <property type="entry name" value="Thiolase-like"/>
    <property type="match status" value="1"/>
</dbReference>
<dbReference type="GO" id="GO:0016020">
    <property type="term" value="C:membrane"/>
    <property type="evidence" value="ECO:0007669"/>
    <property type="project" value="InterPro"/>
</dbReference>
<feature type="active site" evidence="7">
    <location>
        <position position="247"/>
    </location>
</feature>
<dbReference type="GO" id="GO:0009922">
    <property type="term" value="F:fatty acid elongase activity"/>
    <property type="evidence" value="ECO:0007669"/>
    <property type="project" value="UniProtKB-EC"/>
</dbReference>
<evidence type="ECO:0000256" key="2">
    <source>
        <dbReference type="ARBA" id="ARBA00005531"/>
    </source>
</evidence>
<comment type="caution">
    <text evidence="10">The sequence shown here is derived from an EMBL/GenBank/DDBJ whole genome shotgun (WGS) entry which is preliminary data.</text>
</comment>
<feature type="active site" evidence="7">
    <location>
        <position position="168"/>
    </location>
</feature>
<dbReference type="EC" id="2.3.1.-" evidence="6"/>
<feature type="active site" evidence="7">
    <location>
        <position position="372"/>
    </location>
</feature>
<proteinExistence type="inferred from homology"/>
<keyword evidence="3 6" id="KW-0808">Transferase</keyword>
<comment type="pathway">
    <text evidence="1 6">Lipid metabolism; fatty acid biosynthesis.</text>
</comment>
<evidence type="ECO:0000256" key="5">
    <source>
        <dbReference type="ARBA" id="ARBA00047375"/>
    </source>
</evidence>
<protein>
    <recommendedName>
        <fullName evidence="6">3-ketoacyl-CoA synthase</fullName>
        <ecNumber evidence="6">2.3.1.-</ecNumber>
    </recommendedName>
</protein>
<feature type="domain" description="Beta-ketoacyl-[acyl-carrier-protein] synthase III C-terminal" evidence="9">
    <location>
        <begin position="335"/>
        <end position="418"/>
    </location>
</feature>
<feature type="active site" evidence="7">
    <location>
        <position position="343"/>
    </location>
</feature>
<dbReference type="GO" id="GO:0006633">
    <property type="term" value="P:fatty acid biosynthetic process"/>
    <property type="evidence" value="ECO:0007669"/>
    <property type="project" value="InterPro"/>
</dbReference>
<dbReference type="PANTHER" id="PTHR31561">
    <property type="entry name" value="3-KETOACYL-COA SYNTHASE"/>
    <property type="match status" value="1"/>
</dbReference>
<evidence type="ECO:0000256" key="6">
    <source>
        <dbReference type="PIRNR" id="PIRNR036417"/>
    </source>
</evidence>
<feature type="active site" evidence="7">
    <location>
        <position position="339"/>
    </location>
</feature>